<dbReference type="GO" id="GO:0004831">
    <property type="term" value="F:tyrosine-tRNA ligase activity"/>
    <property type="evidence" value="ECO:0007669"/>
    <property type="project" value="InterPro"/>
</dbReference>
<dbReference type="Proteomes" id="UP000593567">
    <property type="component" value="Unassembled WGS sequence"/>
</dbReference>
<dbReference type="GO" id="GO:0043039">
    <property type="term" value="P:tRNA aminoacylation"/>
    <property type="evidence" value="ECO:0007669"/>
    <property type="project" value="TreeGrafter"/>
</dbReference>
<dbReference type="PANTHER" id="PTHR11766">
    <property type="entry name" value="TYROSYL-TRNA SYNTHETASE"/>
    <property type="match status" value="1"/>
</dbReference>
<gene>
    <name evidence="1" type="ORF">EB796_012515</name>
</gene>
<dbReference type="EMBL" id="VXIV02001850">
    <property type="protein sequence ID" value="KAF6029169.1"/>
    <property type="molecule type" value="Genomic_DNA"/>
</dbReference>
<dbReference type="PANTHER" id="PTHR11766:SF0">
    <property type="entry name" value="TYROSINE--TRNA LIGASE, MITOCHONDRIAL"/>
    <property type="match status" value="1"/>
</dbReference>
<proteinExistence type="predicted"/>
<dbReference type="Gene3D" id="1.10.240.10">
    <property type="entry name" value="Tyrosyl-Transfer RNA Synthetase"/>
    <property type="match status" value="1"/>
</dbReference>
<evidence type="ECO:0000313" key="2">
    <source>
        <dbReference type="Proteomes" id="UP000593567"/>
    </source>
</evidence>
<protein>
    <submittedName>
        <fullName evidence="1">Uncharacterized protein</fullName>
    </submittedName>
</protein>
<dbReference type="GO" id="GO:0005739">
    <property type="term" value="C:mitochondrion"/>
    <property type="evidence" value="ECO:0007669"/>
    <property type="project" value="TreeGrafter"/>
</dbReference>
<sequence>MVPANCRQFRKLPLNSPLLLQKIFSEVGCRIVIGKETVLSEIDPHIKAHLNIGPSNALFDCSSYPLVNTALCLARRMTSSNCSIVFKCYGQMNHVQQLVTNFLTEYPTIQPHLSVVEQKPLDQNIVDFLMDHTMDYSVKLLSEQIYSGDEPPGRLSKVMNSMVDILDWESSYKNYGTSVKLQPTNKAGLFSTLGHVLKRQCILNPVVIQTPIFDAKVKYRHKNLLTNSPYEIYQYCRRVPDVELENALTCLTTYSLEVKKNILQKHKANPQEFYGQIKLAENLLKIVKGGDKSLLEECIEASRHLFYKKERKSLSEQGINSIKNVCHSATIPYKPSIPLHVLCELFTKALPHHIAPRFDAFVEEILADGTLTCNGQPINLDHKFSPTNILADTTLLASKNTAFVVKWETGTSPIPST</sequence>
<accession>A0A7J7JS49</accession>
<name>A0A7J7JS49_BUGNE</name>
<dbReference type="InterPro" id="IPR024088">
    <property type="entry name" value="Tyr-tRNA-ligase_bac-type"/>
</dbReference>
<dbReference type="AlphaFoldDB" id="A0A7J7JS49"/>
<reference evidence="1" key="1">
    <citation type="submission" date="2020-06" db="EMBL/GenBank/DDBJ databases">
        <title>Draft genome of Bugula neritina, a colonial animal packing powerful symbionts and potential medicines.</title>
        <authorList>
            <person name="Rayko M."/>
        </authorList>
    </citation>
    <scope>NUCLEOTIDE SEQUENCE [LARGE SCALE GENOMIC DNA]</scope>
    <source>
        <strain evidence="1">Kwan_BN1</strain>
    </source>
</reference>
<organism evidence="1 2">
    <name type="scientific">Bugula neritina</name>
    <name type="common">Brown bryozoan</name>
    <name type="synonym">Sertularia neritina</name>
    <dbReference type="NCBI Taxonomy" id="10212"/>
    <lineage>
        <taxon>Eukaryota</taxon>
        <taxon>Metazoa</taxon>
        <taxon>Spiralia</taxon>
        <taxon>Lophotrochozoa</taxon>
        <taxon>Bryozoa</taxon>
        <taxon>Gymnolaemata</taxon>
        <taxon>Cheilostomatida</taxon>
        <taxon>Flustrina</taxon>
        <taxon>Buguloidea</taxon>
        <taxon>Bugulidae</taxon>
        <taxon>Bugula</taxon>
    </lineage>
</organism>
<keyword evidence="2" id="KW-1185">Reference proteome</keyword>
<dbReference type="GO" id="GO:0005829">
    <property type="term" value="C:cytosol"/>
    <property type="evidence" value="ECO:0007669"/>
    <property type="project" value="TreeGrafter"/>
</dbReference>
<evidence type="ECO:0000313" key="1">
    <source>
        <dbReference type="EMBL" id="KAF6029169.1"/>
    </source>
</evidence>
<dbReference type="OrthoDB" id="337870at2759"/>
<comment type="caution">
    <text evidence="1">The sequence shown here is derived from an EMBL/GenBank/DDBJ whole genome shotgun (WGS) entry which is preliminary data.</text>
</comment>